<dbReference type="AlphaFoldDB" id="A0A8J5WKG2"/>
<sequence>MAAWCSGEQETECERENSCKQREGGKREENKGKRKGVFGTARKWQWSRSGNGGGGPDPDPKTPDITQEKIRSEERQIICNTKETSSDNLRL</sequence>
<accession>A0A8J5WKG2</accession>
<name>A0A8J5WKG2_ZIZPA</name>
<gene>
    <name evidence="2" type="ORF">GUJ93_ZPchr0011g27179</name>
</gene>
<feature type="region of interest" description="Disordered" evidence="1">
    <location>
        <begin position="1"/>
        <end position="91"/>
    </location>
</feature>
<protein>
    <submittedName>
        <fullName evidence="2">Uncharacterized protein</fullName>
    </submittedName>
</protein>
<evidence type="ECO:0000313" key="2">
    <source>
        <dbReference type="EMBL" id="KAG8090618.1"/>
    </source>
</evidence>
<feature type="compositionally biased region" description="Polar residues" evidence="1">
    <location>
        <begin position="78"/>
        <end position="91"/>
    </location>
</feature>
<keyword evidence="3" id="KW-1185">Reference proteome</keyword>
<feature type="compositionally biased region" description="Basic and acidic residues" evidence="1">
    <location>
        <begin position="12"/>
        <end position="31"/>
    </location>
</feature>
<reference evidence="2" key="2">
    <citation type="submission" date="2021-02" db="EMBL/GenBank/DDBJ databases">
        <authorList>
            <person name="Kimball J.A."/>
            <person name="Haas M.W."/>
            <person name="Macchietto M."/>
            <person name="Kono T."/>
            <person name="Duquette J."/>
            <person name="Shao M."/>
        </authorList>
    </citation>
    <scope>NUCLEOTIDE SEQUENCE</scope>
    <source>
        <tissue evidence="2">Fresh leaf tissue</tissue>
    </source>
</reference>
<feature type="compositionally biased region" description="Basic and acidic residues" evidence="1">
    <location>
        <begin position="58"/>
        <end position="76"/>
    </location>
</feature>
<evidence type="ECO:0000256" key="1">
    <source>
        <dbReference type="SAM" id="MobiDB-lite"/>
    </source>
</evidence>
<organism evidence="2 3">
    <name type="scientific">Zizania palustris</name>
    <name type="common">Northern wild rice</name>
    <dbReference type="NCBI Taxonomy" id="103762"/>
    <lineage>
        <taxon>Eukaryota</taxon>
        <taxon>Viridiplantae</taxon>
        <taxon>Streptophyta</taxon>
        <taxon>Embryophyta</taxon>
        <taxon>Tracheophyta</taxon>
        <taxon>Spermatophyta</taxon>
        <taxon>Magnoliopsida</taxon>
        <taxon>Liliopsida</taxon>
        <taxon>Poales</taxon>
        <taxon>Poaceae</taxon>
        <taxon>BOP clade</taxon>
        <taxon>Oryzoideae</taxon>
        <taxon>Oryzeae</taxon>
        <taxon>Zizaniinae</taxon>
        <taxon>Zizania</taxon>
    </lineage>
</organism>
<comment type="caution">
    <text evidence="2">The sequence shown here is derived from an EMBL/GenBank/DDBJ whole genome shotgun (WGS) entry which is preliminary data.</text>
</comment>
<reference evidence="2" key="1">
    <citation type="journal article" date="2021" name="bioRxiv">
        <title>Whole Genome Assembly and Annotation of Northern Wild Rice, Zizania palustris L., Supports a Whole Genome Duplication in the Zizania Genus.</title>
        <authorList>
            <person name="Haas M."/>
            <person name="Kono T."/>
            <person name="Macchietto M."/>
            <person name="Millas R."/>
            <person name="McGilp L."/>
            <person name="Shao M."/>
            <person name="Duquette J."/>
            <person name="Hirsch C.N."/>
            <person name="Kimball J."/>
        </authorList>
    </citation>
    <scope>NUCLEOTIDE SEQUENCE</scope>
    <source>
        <tissue evidence="2">Fresh leaf tissue</tissue>
    </source>
</reference>
<dbReference type="EMBL" id="JAAALK010000081">
    <property type="protein sequence ID" value="KAG8090618.1"/>
    <property type="molecule type" value="Genomic_DNA"/>
</dbReference>
<dbReference type="Proteomes" id="UP000729402">
    <property type="component" value="Unassembled WGS sequence"/>
</dbReference>
<evidence type="ECO:0000313" key="3">
    <source>
        <dbReference type="Proteomes" id="UP000729402"/>
    </source>
</evidence>
<proteinExistence type="predicted"/>